<proteinExistence type="predicted"/>
<dbReference type="EMBL" id="QJTJ01000007">
    <property type="protein sequence ID" value="PYF06822.1"/>
    <property type="molecule type" value="Genomic_DNA"/>
</dbReference>
<dbReference type="Proteomes" id="UP000247416">
    <property type="component" value="Unassembled WGS sequence"/>
</dbReference>
<protein>
    <submittedName>
        <fullName evidence="2">Uncharacterized protein</fullName>
    </submittedName>
</protein>
<dbReference type="RefSeq" id="WP_107934484.1">
    <property type="nucleotide sequence ID" value="NZ_CP085009.1"/>
</dbReference>
<keyword evidence="1" id="KW-0812">Transmembrane</keyword>
<sequence length="146" mass="16429">MASNINLRIIIIVLAFLNVSYIGIEVIKNNIRVPFLTVGELPQAIYFKLERLNLVTSFLEFCIASCLICGILFVVYQQRGNIKLFIGGIVAILFVLIIASFLVSMFFNAPLGNLMQQFLSQIAILILFGFYVLLAPIFKKKTVFES</sequence>
<name>A0A318TPN4_9BACL</name>
<gene>
    <name evidence="2" type="ORF">BJ095_10756</name>
</gene>
<keyword evidence="1" id="KW-1133">Transmembrane helix</keyword>
<feature type="transmembrane region" description="Helical" evidence="1">
    <location>
        <begin position="84"/>
        <end position="106"/>
    </location>
</feature>
<keyword evidence="1" id="KW-0472">Membrane</keyword>
<evidence type="ECO:0000313" key="3">
    <source>
        <dbReference type="Proteomes" id="UP000247416"/>
    </source>
</evidence>
<feature type="transmembrane region" description="Helical" evidence="1">
    <location>
        <begin position="118"/>
        <end position="138"/>
    </location>
</feature>
<evidence type="ECO:0000313" key="2">
    <source>
        <dbReference type="EMBL" id="PYF06822.1"/>
    </source>
</evidence>
<reference evidence="2 3" key="1">
    <citation type="submission" date="2018-06" db="EMBL/GenBank/DDBJ databases">
        <title>Genomic Encyclopedia of Archaeal and Bacterial Type Strains, Phase II (KMG-II): from individual species to whole genera.</title>
        <authorList>
            <person name="Goeker M."/>
        </authorList>
    </citation>
    <scope>NUCLEOTIDE SEQUENCE [LARGE SCALE GENOMIC DNA]</scope>
    <source>
        <strain evidence="2 3">KACC 16626</strain>
    </source>
</reference>
<evidence type="ECO:0000256" key="1">
    <source>
        <dbReference type="SAM" id="Phobius"/>
    </source>
</evidence>
<keyword evidence="3" id="KW-1185">Reference proteome</keyword>
<accession>A0A318TPN4</accession>
<dbReference type="AlphaFoldDB" id="A0A318TPN4"/>
<comment type="caution">
    <text evidence="2">The sequence shown here is derived from an EMBL/GenBank/DDBJ whole genome shotgun (WGS) entry which is preliminary data.</text>
</comment>
<organism evidence="2 3">
    <name type="scientific">Ureibacillus chungkukjangi</name>
    <dbReference type="NCBI Taxonomy" id="1202712"/>
    <lineage>
        <taxon>Bacteria</taxon>
        <taxon>Bacillati</taxon>
        <taxon>Bacillota</taxon>
        <taxon>Bacilli</taxon>
        <taxon>Bacillales</taxon>
        <taxon>Caryophanaceae</taxon>
        <taxon>Ureibacillus</taxon>
    </lineage>
</organism>
<feature type="transmembrane region" description="Helical" evidence="1">
    <location>
        <begin position="7"/>
        <end position="24"/>
    </location>
</feature>
<dbReference type="OrthoDB" id="10012425at2"/>
<feature type="transmembrane region" description="Helical" evidence="1">
    <location>
        <begin position="58"/>
        <end position="77"/>
    </location>
</feature>